<evidence type="ECO:0000256" key="1">
    <source>
        <dbReference type="SAM" id="MobiDB-lite"/>
    </source>
</evidence>
<accession>A0A8H6J2S7</accession>
<feature type="region of interest" description="Disordered" evidence="1">
    <location>
        <begin position="118"/>
        <end position="139"/>
    </location>
</feature>
<name>A0A8H6J2S7_9PEZI</name>
<comment type="caution">
    <text evidence="2">The sequence shown here is derived from an EMBL/GenBank/DDBJ whole genome shotgun (WGS) entry which is preliminary data.</text>
</comment>
<evidence type="ECO:0000313" key="2">
    <source>
        <dbReference type="EMBL" id="KAF6805258.1"/>
    </source>
</evidence>
<keyword evidence="3" id="KW-1185">Reference proteome</keyword>
<reference evidence="2 3" key="1">
    <citation type="journal article" date="2020" name="Phytopathology">
        <title>Genome Sequence Resources of Colletotrichum truncatum, C. plurivorum, C. musicola, and C. sojae: Four Species Pathogenic to Soybean (Glycine max).</title>
        <authorList>
            <person name="Rogerio F."/>
            <person name="Boufleur T.R."/>
            <person name="Ciampi-Guillardi M."/>
            <person name="Sukno S.A."/>
            <person name="Thon M.R."/>
            <person name="Massola Junior N.S."/>
            <person name="Baroncelli R."/>
        </authorList>
    </citation>
    <scope>NUCLEOTIDE SEQUENCE [LARGE SCALE GENOMIC DNA]</scope>
    <source>
        <strain evidence="2 3">LFN0009</strain>
    </source>
</reference>
<protein>
    <submittedName>
        <fullName evidence="2">Uncharacterized protein</fullName>
    </submittedName>
</protein>
<gene>
    <name evidence="2" type="ORF">CSOJ01_09634</name>
</gene>
<dbReference type="Proteomes" id="UP000652219">
    <property type="component" value="Unassembled WGS sequence"/>
</dbReference>
<sequence length="547" mass="61839">MQWFTYEREFNNLVQGIKRLYDGVLSQSIADSSVLSALKPHAVTVLRAAVALRPIRLERKFSPFMIGGASYGRRQKINAAGAFTIFQTRFCSRPHDRIAIMANMCGYDIRLDTRAVKERGGSLPDHGSKDDEKAPPSAASETTLLQPFNASAHLIHYNIADAGDLIRYRLTAHLRAHDVRRPGLNFPSHVWKVENELDLSILKYQWEESWQRLKTAQDDEERTTSVGQDGEEVRRNTCLFPAFVQRNDSAHTQLAQILFSILRYLYDLSLSENAMAAGVANSTWHSIRCGELHEPPLPDDVGPDLFDHPLVATTPFKALQLDPSPDEQTYNQLWFVERIMATGSLWIGRYTQVDEPIAFGKPPIEKTGDEGRPKSIIRRQLIFGMMASNMHAVSQDSDGAALDRFPPGMARNQAVNFAYMVLINPWSLEAEAKRVQNLVSVFDVDKPCLVTTAYEADWEVLPRPGIRSLRTSWVVERIAEDRISSEEDKIEEHENKKEEDSAGRRNVGIGLTARQGTNQGTHLYRVVDKVKGLWEIIEAPEKAHYFI</sequence>
<proteinExistence type="predicted"/>
<dbReference type="AlphaFoldDB" id="A0A8H6J2S7"/>
<feature type="region of interest" description="Disordered" evidence="1">
    <location>
        <begin position="485"/>
        <end position="505"/>
    </location>
</feature>
<organism evidence="2 3">
    <name type="scientific">Colletotrichum sojae</name>
    <dbReference type="NCBI Taxonomy" id="2175907"/>
    <lineage>
        <taxon>Eukaryota</taxon>
        <taxon>Fungi</taxon>
        <taxon>Dikarya</taxon>
        <taxon>Ascomycota</taxon>
        <taxon>Pezizomycotina</taxon>
        <taxon>Sordariomycetes</taxon>
        <taxon>Hypocreomycetidae</taxon>
        <taxon>Glomerellales</taxon>
        <taxon>Glomerellaceae</taxon>
        <taxon>Colletotrichum</taxon>
        <taxon>Colletotrichum orchidearum species complex</taxon>
    </lineage>
</organism>
<dbReference type="EMBL" id="WIGN01000187">
    <property type="protein sequence ID" value="KAF6805258.1"/>
    <property type="molecule type" value="Genomic_DNA"/>
</dbReference>
<feature type="compositionally biased region" description="Basic and acidic residues" evidence="1">
    <location>
        <begin position="118"/>
        <end position="134"/>
    </location>
</feature>
<evidence type="ECO:0000313" key="3">
    <source>
        <dbReference type="Proteomes" id="UP000652219"/>
    </source>
</evidence>
<feature type="compositionally biased region" description="Basic and acidic residues" evidence="1">
    <location>
        <begin position="485"/>
        <end position="503"/>
    </location>
</feature>